<dbReference type="SMART" id="SM00110">
    <property type="entry name" value="C1Q"/>
    <property type="match status" value="1"/>
</dbReference>
<dbReference type="PANTHER" id="PTHR22923:SF116">
    <property type="entry name" value="C1Q DOMAIN-CONTAINING PROTEIN"/>
    <property type="match status" value="1"/>
</dbReference>
<reference evidence="7 8" key="1">
    <citation type="submission" date="2024-11" db="EMBL/GenBank/DDBJ databases">
        <title>Chromosome-level genome assembly of the freshwater bivalve Anodonta woodiana.</title>
        <authorList>
            <person name="Chen X."/>
        </authorList>
    </citation>
    <scope>NUCLEOTIDE SEQUENCE [LARGE SCALE GENOMIC DNA]</scope>
    <source>
        <strain evidence="7">MN2024</strain>
        <tissue evidence="7">Gills</tissue>
    </source>
</reference>
<dbReference type="Proteomes" id="UP001634394">
    <property type="component" value="Unassembled WGS sequence"/>
</dbReference>
<dbReference type="InterPro" id="IPR001073">
    <property type="entry name" value="C1q_dom"/>
</dbReference>
<dbReference type="InterPro" id="IPR008983">
    <property type="entry name" value="Tumour_necrosis_fac-like_dom"/>
</dbReference>
<name>A0ABD3WIB4_SINWO</name>
<keyword evidence="3 5" id="KW-0732">Signal</keyword>
<evidence type="ECO:0000256" key="1">
    <source>
        <dbReference type="ARBA" id="ARBA00004613"/>
    </source>
</evidence>
<dbReference type="PROSITE" id="PS50871">
    <property type="entry name" value="C1Q"/>
    <property type="match status" value="1"/>
</dbReference>
<feature type="domain" description="C1q" evidence="6">
    <location>
        <begin position="77"/>
        <end position="218"/>
    </location>
</feature>
<keyword evidence="4" id="KW-0175">Coiled coil</keyword>
<dbReference type="GO" id="GO:0005576">
    <property type="term" value="C:extracellular region"/>
    <property type="evidence" value="ECO:0007669"/>
    <property type="project" value="UniProtKB-SubCell"/>
</dbReference>
<dbReference type="PANTHER" id="PTHR22923">
    <property type="entry name" value="CEREBELLIN-RELATED"/>
    <property type="match status" value="1"/>
</dbReference>
<evidence type="ECO:0000256" key="3">
    <source>
        <dbReference type="ARBA" id="ARBA00022729"/>
    </source>
</evidence>
<sequence>MSMYILSLLTICLCCVTSIPIKDAENSLLGRLEILEEKFKSYEKDMARLQYLESWYKNEHLKSSDITFAKRQITAHPGSAQVAFSAYLSAAIHNLQIGQLISFDRVAVNIGNGFDPTTGTFTCPVAGIYFVTVSLMSYLNNELKAELVQDGNNIAGVYTAGGSSSIDNQGSNSVVTRCEAGQKLLVRAFDISGSKIWGHPDYRWSTFSGFLLYPDVTEIVG</sequence>
<organism evidence="7 8">
    <name type="scientific">Sinanodonta woodiana</name>
    <name type="common">Chinese pond mussel</name>
    <name type="synonym">Anodonta woodiana</name>
    <dbReference type="NCBI Taxonomy" id="1069815"/>
    <lineage>
        <taxon>Eukaryota</taxon>
        <taxon>Metazoa</taxon>
        <taxon>Spiralia</taxon>
        <taxon>Lophotrochozoa</taxon>
        <taxon>Mollusca</taxon>
        <taxon>Bivalvia</taxon>
        <taxon>Autobranchia</taxon>
        <taxon>Heteroconchia</taxon>
        <taxon>Palaeoheterodonta</taxon>
        <taxon>Unionida</taxon>
        <taxon>Unionoidea</taxon>
        <taxon>Unionidae</taxon>
        <taxon>Unioninae</taxon>
        <taxon>Sinanodonta</taxon>
    </lineage>
</organism>
<keyword evidence="2" id="KW-0964">Secreted</keyword>
<evidence type="ECO:0000256" key="5">
    <source>
        <dbReference type="SAM" id="SignalP"/>
    </source>
</evidence>
<feature type="coiled-coil region" evidence="4">
    <location>
        <begin position="25"/>
        <end position="52"/>
    </location>
</feature>
<feature type="signal peptide" evidence="5">
    <location>
        <begin position="1"/>
        <end position="18"/>
    </location>
</feature>
<evidence type="ECO:0000256" key="2">
    <source>
        <dbReference type="ARBA" id="ARBA00022525"/>
    </source>
</evidence>
<comment type="caution">
    <text evidence="7">The sequence shown here is derived from an EMBL/GenBank/DDBJ whole genome shotgun (WGS) entry which is preliminary data.</text>
</comment>
<comment type="subcellular location">
    <subcellularLocation>
        <location evidence="1">Secreted</location>
    </subcellularLocation>
</comment>
<evidence type="ECO:0000259" key="6">
    <source>
        <dbReference type="PROSITE" id="PS50871"/>
    </source>
</evidence>
<dbReference type="PRINTS" id="PR00007">
    <property type="entry name" value="COMPLEMNTC1Q"/>
</dbReference>
<dbReference type="InterPro" id="IPR050822">
    <property type="entry name" value="Cerebellin_Synaptic_Org"/>
</dbReference>
<dbReference type="Gene3D" id="2.60.120.40">
    <property type="match status" value="1"/>
</dbReference>
<dbReference type="Pfam" id="PF00386">
    <property type="entry name" value="C1q"/>
    <property type="match status" value="1"/>
</dbReference>
<proteinExistence type="predicted"/>
<keyword evidence="8" id="KW-1185">Reference proteome</keyword>
<protein>
    <recommendedName>
        <fullName evidence="6">C1q domain-containing protein</fullName>
    </recommendedName>
</protein>
<gene>
    <name evidence="7" type="ORF">ACJMK2_040396</name>
</gene>
<dbReference type="EMBL" id="JBJQND010000007">
    <property type="protein sequence ID" value="KAL3872473.1"/>
    <property type="molecule type" value="Genomic_DNA"/>
</dbReference>
<dbReference type="AlphaFoldDB" id="A0ABD3WIB4"/>
<evidence type="ECO:0000256" key="4">
    <source>
        <dbReference type="SAM" id="Coils"/>
    </source>
</evidence>
<evidence type="ECO:0000313" key="8">
    <source>
        <dbReference type="Proteomes" id="UP001634394"/>
    </source>
</evidence>
<accession>A0ABD3WIB4</accession>
<feature type="chain" id="PRO_5044748234" description="C1q domain-containing protein" evidence="5">
    <location>
        <begin position="19"/>
        <end position="221"/>
    </location>
</feature>
<evidence type="ECO:0000313" key="7">
    <source>
        <dbReference type="EMBL" id="KAL3872473.1"/>
    </source>
</evidence>
<dbReference type="SUPFAM" id="SSF49842">
    <property type="entry name" value="TNF-like"/>
    <property type="match status" value="1"/>
</dbReference>